<accession>A0AAV9XHM8</accession>
<evidence type="ECO:0000259" key="3">
    <source>
        <dbReference type="Pfam" id="PF11500"/>
    </source>
</evidence>
<feature type="compositionally biased region" description="Basic and acidic residues" evidence="2">
    <location>
        <begin position="748"/>
        <end position="761"/>
    </location>
</feature>
<feature type="compositionally biased region" description="Low complexity" evidence="2">
    <location>
        <begin position="96"/>
        <end position="109"/>
    </location>
</feature>
<feature type="region of interest" description="Disordered" evidence="2">
    <location>
        <begin position="373"/>
        <end position="446"/>
    </location>
</feature>
<comment type="caution">
    <text evidence="4">The sequence shown here is derived from an EMBL/GenBank/DDBJ whole genome shotgun (WGS) entry which is preliminary data.</text>
</comment>
<feature type="compositionally biased region" description="Basic and acidic residues" evidence="2">
    <location>
        <begin position="280"/>
        <end position="298"/>
    </location>
</feature>
<dbReference type="InterPro" id="IPR021589">
    <property type="entry name" value="Cut12"/>
</dbReference>
<feature type="compositionally biased region" description="Basic and acidic residues" evidence="2">
    <location>
        <begin position="309"/>
        <end position="323"/>
    </location>
</feature>
<keyword evidence="5" id="KW-1185">Reference proteome</keyword>
<dbReference type="EMBL" id="JAVHJO010000003">
    <property type="protein sequence ID" value="KAK6541577.1"/>
    <property type="molecule type" value="Genomic_DNA"/>
</dbReference>
<reference evidence="4 5" key="1">
    <citation type="submission" date="2019-10" db="EMBL/GenBank/DDBJ databases">
        <authorList>
            <person name="Palmer J.M."/>
        </authorList>
    </citation>
    <scope>NUCLEOTIDE SEQUENCE [LARGE SCALE GENOMIC DNA]</scope>
    <source>
        <strain evidence="4 5">TWF694</strain>
    </source>
</reference>
<keyword evidence="1" id="KW-0175">Coiled coil</keyword>
<evidence type="ECO:0000256" key="2">
    <source>
        <dbReference type="SAM" id="MobiDB-lite"/>
    </source>
</evidence>
<evidence type="ECO:0000313" key="5">
    <source>
        <dbReference type="Proteomes" id="UP001365542"/>
    </source>
</evidence>
<feature type="region of interest" description="Disordered" evidence="2">
    <location>
        <begin position="700"/>
        <end position="761"/>
    </location>
</feature>
<feature type="region of interest" description="Disordered" evidence="2">
    <location>
        <begin position="96"/>
        <end position="186"/>
    </location>
</feature>
<name>A0AAV9XHM8_9PEZI</name>
<feature type="compositionally biased region" description="Basic and acidic residues" evidence="2">
    <location>
        <begin position="110"/>
        <end position="123"/>
    </location>
</feature>
<dbReference type="Pfam" id="PF11500">
    <property type="entry name" value="Cut12"/>
    <property type="match status" value="1"/>
</dbReference>
<dbReference type="Proteomes" id="UP001365542">
    <property type="component" value="Unassembled WGS sequence"/>
</dbReference>
<feature type="compositionally biased region" description="Low complexity" evidence="2">
    <location>
        <begin position="146"/>
        <end position="184"/>
    </location>
</feature>
<feature type="compositionally biased region" description="Basic and acidic residues" evidence="2">
    <location>
        <begin position="426"/>
        <end position="446"/>
    </location>
</feature>
<sequence>MPQDTAGRFFGYIGSGNEAENGYSYNYNHNTSVYSSYGGASWSSNYQSSSSWCGVNYYGSGYQNNNNYEQRDSSGISLQLDISAFLEVLWPELMAPQQQHQQPQQQHCDPQPRESKQQHEKSKQSASPCEPVAAAHLPDIPHQYHPLPSSTTTTILSSPYDSESPAESSTSQSASPPLTSSPPSEYQKIDNYYLEEEDLVFGDESPLRENFLTDNAPRKRDTFINMLAWLRGDQQPGEEEEVDQDLIIPDHEQPEEPETPGPAAFAFTAFRTGLFGTPKPDLEVREHERRPRYGREVLSDEDVFTSSRKRPESRSPGRFKTFEDVMTPPRRNPQSILVTPGNTIAKKKTVSFGPDQFHEDTISYEARTGRVRSGLPAQYPGKFPSPWTPKITNDFPKRKGKDSRAEDIEIFEDQNKPLRPIQKSKLKGEKEPLTAFKSRDDPKSVDDQIQALRENTARINDMIEEASEGNPHEGDVTVNLDEPRSRSGVYWKERYSSDLGQAEKKVEFYKARKDTSVEFASRKDEQAAHLATRLKEEMELRRKMQAEIDKWQKLAMEARPDPSTTVNAPLTETYQQKTIERLRRETSEYREIIRQKEVEMNDHEYQLDRQRSEIDRQARRIKELETALKAKKEAADEVSIYNTNAESEIRTLKRELRKAESAAAGKDLINAKYESAQREIERLRQQVSLVKEENIRLKIQQKSNNSLGDMDEAPAMPPTDSRPKAQSLKSNQAQEEDIWQSLSTTNAPKDKPRNRSPKITEHSAFPSLNLVDSSLELGGIFSKNPALSLPQAIDKIPTIDEYLKQEDSDSTLAGNPMPSPIIKPLTLMMEPTTKATPNSRKPVSTTVMSEKEIMQQLEHTDISLPPISPTVASMSDTDLDKLKIFAKPLPRMSKEDLAKSFDIGAAKPKEPLKLDGLKTCPLPEIGKKYETDEEKFTLRRSTTSPMPKYFNFEKAPNSRRGSFASMRSFVSSKSQKAGIDISDAISLKTSAAVAAPVVATGVGITTKTSPGSDTDAKRKLAAAKMAEMKARMKAAKKEGKA</sequence>
<feature type="region of interest" description="Disordered" evidence="2">
    <location>
        <begin position="276"/>
        <end position="337"/>
    </location>
</feature>
<feature type="domain" description="Spindle pole body-associated protein cut12" evidence="3">
    <location>
        <begin position="451"/>
        <end position="551"/>
    </location>
</feature>
<evidence type="ECO:0000256" key="1">
    <source>
        <dbReference type="SAM" id="Coils"/>
    </source>
</evidence>
<protein>
    <recommendedName>
        <fullName evidence="3">Spindle pole body-associated protein cut12 domain-containing protein</fullName>
    </recommendedName>
</protein>
<gene>
    <name evidence="4" type="ORF">TWF694_007380</name>
</gene>
<feature type="coiled-coil region" evidence="1">
    <location>
        <begin position="579"/>
        <end position="700"/>
    </location>
</feature>
<proteinExistence type="predicted"/>
<evidence type="ECO:0000313" key="4">
    <source>
        <dbReference type="EMBL" id="KAK6541577.1"/>
    </source>
</evidence>
<dbReference type="AlphaFoldDB" id="A0AAV9XHM8"/>
<feature type="coiled-coil region" evidence="1">
    <location>
        <begin position="492"/>
        <end position="554"/>
    </location>
</feature>
<organism evidence="4 5">
    <name type="scientific">Orbilia ellipsospora</name>
    <dbReference type="NCBI Taxonomy" id="2528407"/>
    <lineage>
        <taxon>Eukaryota</taxon>
        <taxon>Fungi</taxon>
        <taxon>Dikarya</taxon>
        <taxon>Ascomycota</taxon>
        <taxon>Pezizomycotina</taxon>
        <taxon>Orbiliomycetes</taxon>
        <taxon>Orbiliales</taxon>
        <taxon>Orbiliaceae</taxon>
        <taxon>Orbilia</taxon>
    </lineage>
</organism>